<dbReference type="Gene3D" id="2.160.20.110">
    <property type="match status" value="1"/>
</dbReference>
<dbReference type="NCBIfam" id="TIGR01901">
    <property type="entry name" value="adhes_NPXG"/>
    <property type="match status" value="1"/>
</dbReference>
<name>A0AA42CVK2_9SPHN</name>
<proteinExistence type="predicted"/>
<dbReference type="RefSeq" id="WP_265270353.1">
    <property type="nucleotide sequence ID" value="NZ_JANFAV010000015.1"/>
</dbReference>
<dbReference type="InterPro" id="IPR011050">
    <property type="entry name" value="Pectin_lyase_fold/virulence"/>
</dbReference>
<dbReference type="EMBL" id="JANFAV010000015">
    <property type="protein sequence ID" value="MCW6536691.1"/>
    <property type="molecule type" value="Genomic_DNA"/>
</dbReference>
<dbReference type="InterPro" id="IPR012334">
    <property type="entry name" value="Pectin_lyas_fold"/>
</dbReference>
<dbReference type="InterPro" id="IPR041286">
    <property type="entry name" value="MBG_2"/>
</dbReference>
<evidence type="ECO:0000259" key="5">
    <source>
        <dbReference type="SMART" id="SM00912"/>
    </source>
</evidence>
<dbReference type="InterPro" id="IPR011493">
    <property type="entry name" value="GLUG"/>
</dbReference>
<dbReference type="GO" id="GO:0005576">
    <property type="term" value="C:extracellular region"/>
    <property type="evidence" value="ECO:0007669"/>
    <property type="project" value="UniProtKB-SubCell"/>
</dbReference>
<feature type="domain" description="Filamentous haemagglutinin FhaB/tRNA nuclease CdiA-like TPS" evidence="5">
    <location>
        <begin position="22"/>
        <end position="135"/>
    </location>
</feature>
<evidence type="ECO:0000256" key="4">
    <source>
        <dbReference type="SAM" id="SignalP"/>
    </source>
</evidence>
<comment type="subcellular location">
    <subcellularLocation>
        <location evidence="1">Secreted</location>
    </subcellularLocation>
</comment>
<evidence type="ECO:0000256" key="1">
    <source>
        <dbReference type="ARBA" id="ARBA00004613"/>
    </source>
</evidence>
<evidence type="ECO:0000256" key="3">
    <source>
        <dbReference type="ARBA" id="ARBA00022729"/>
    </source>
</evidence>
<feature type="chain" id="PRO_5041237937" evidence="4">
    <location>
        <begin position="23"/>
        <end position="1632"/>
    </location>
</feature>
<feature type="signal peptide" evidence="4">
    <location>
        <begin position="1"/>
        <end position="22"/>
    </location>
</feature>
<dbReference type="InterPro" id="IPR008638">
    <property type="entry name" value="FhaB/CdiA-like_TPS"/>
</dbReference>
<keyword evidence="3 4" id="KW-0732">Signal</keyword>
<organism evidence="6 7">
    <name type="scientific">Sphingomonas lycopersici</name>
    <dbReference type="NCBI Taxonomy" id="2951807"/>
    <lineage>
        <taxon>Bacteria</taxon>
        <taxon>Pseudomonadati</taxon>
        <taxon>Pseudomonadota</taxon>
        <taxon>Alphaproteobacteria</taxon>
        <taxon>Sphingomonadales</taxon>
        <taxon>Sphingomonadaceae</taxon>
        <taxon>Sphingomonas</taxon>
    </lineage>
</organism>
<keyword evidence="2" id="KW-0964">Secreted</keyword>
<dbReference type="Gene3D" id="2.160.20.10">
    <property type="entry name" value="Single-stranded right-handed beta-helix, Pectin lyase-like"/>
    <property type="match status" value="1"/>
</dbReference>
<evidence type="ECO:0000256" key="2">
    <source>
        <dbReference type="ARBA" id="ARBA00022525"/>
    </source>
</evidence>
<keyword evidence="7" id="KW-1185">Reference proteome</keyword>
<comment type="caution">
    <text evidence="6">The sequence shown here is derived from an EMBL/GenBank/DDBJ whole genome shotgun (WGS) entry which is preliminary data.</text>
</comment>
<dbReference type="Pfam" id="PF07581">
    <property type="entry name" value="Glug"/>
    <property type="match status" value="1"/>
</dbReference>
<gene>
    <name evidence="6" type="ORF">NEE01_18080</name>
</gene>
<dbReference type="PANTHER" id="PTHR12338:SF8">
    <property type="entry name" value="HEME_HEMOPEXIN-BINDING PROTEIN"/>
    <property type="match status" value="1"/>
</dbReference>
<dbReference type="SUPFAM" id="SSF51126">
    <property type="entry name" value="Pectin lyase-like"/>
    <property type="match status" value="1"/>
</dbReference>
<evidence type="ECO:0000313" key="6">
    <source>
        <dbReference type="EMBL" id="MCW6536691.1"/>
    </source>
</evidence>
<sequence>MTRPFSVLLLATSALAPAIAHAGDLPTGGQIVRGDAAIGAPANGAMTISQGSDRAIINWQSFSIGSGNRVDIVQPRRQSVLLNRVTGDTGSTIAGALNANGQVFLVNPNGIQITATGSVRAAGFVASTLDVADDAFMRGDIVVTGKAGRVSNAGTISIVAGGYAALIGGKVDNAGLILAPLGRVALASGSRATLDLAGDGFLQIALPADGGAVGMSGRISVDGGSVLLSAASALDAARNLVNLSGVIEARGVSGRSGSVTLTGDAVALTAATIDVSGAGGGGVVRIGGGRQGGGDLARAATVTVDAGSTIRADAIGSGNGGDVVIWSDRATRFAGTISARGAGSGSGGEVEVSSAGQLDYRGTADLRGARLGTLLLDPYNLTISDDADINAPGFTASGNDSVINATTLIDALALGNVIVSTGTSGGQAGNITLATSLAWASNAKLTLTAANDIILNGGINAAAGGLALDAGGNISASGDIALGSFSLLRGNWQQIGAAPPAFHAADFSLAAGTTFLRALGGTGSAADPWQLADIYGVQGINTLLSGNFALANDIDASGTANWNGGRGFVAIGTNGAGVAANGGNGFTGSLDGRDHMISGLTINRGSNGFGYGLFGVVGAGGMLTAIGLDAANVTGGGDVGALVGRNAGTVRFGRVGGSVTGLTATGGLVGTNLAGGTITDSYSTATVSGPLQQASNLGGFVGENYGSIARAYARGAVSGFIYAGGFAGRNAGAIDQVYATGQVTGGNSGGLIGFSDSGSSLSNSFWDTAATGQGSARGSTSSNAGAQGLTTAQFQDSQAFATLARAWNFRTVWAPPSAGYYPEFYRWSRVLTIIPDAVSRVYGDANPTLTAGYYGLRPGDTPLTQATLSTAANASSGVGSYTIVATGGSADPSYRVVNLLGTLTVTPRLLTITPNAVSRIYGDANPLTGSATGTGLVNGDTITSVRLSSTATGMSGVGGYGLTASNAVGSGLSNYAITYVPLANGLIVSPRALTVTADPVSRVYGSSNPATGTATGIGLVNGDTISAVSLSSPATSMSGIGSYDLTASNAVGTGLGNYTISYVTLAGGLTVTPLGLTLTITPDAVTRLYGDANPTTGTATGVGLIGNDRIDSVSLASTATRTSGIGSYDLVASNAVGVGLGNYTISYQVFAGGLTVTARPLVITANTVSRVYGDANPLTGSATGAGLVNGDTISSVSLSSPATGGSGVGGYDLTASNAVGTGLGNYAISYATLANGLTVTPRALTITANSVSRIYGDANPLTGGATGVGLVNGDTISSVSLSSPATGGSRVGSYDLTASNAVGTGLGNYAISYATLVNGLTVTPRALTITANALSRIYGDANPTTGSATGAGLVNGDTITAVSLSSSATGSSGIGGYDLNASNAIGTGLGNYAISYRTLANGLTVTSRTLYITADSKSILAGAAIPALTYNVQGLVNGDTLSGNLGTTATTTSSAGSYQINLGSLAASKNYNIAFTTGTLDVKNTTGPSPTISPATLPSLDLQGIDIETALMAVQSDRAKLLDSQLARQIEDVQKRSAEIASLNDQITEKTIEYQKKIYLATSKSQQAKLQKELDDIVASLKVKIDALSSYQQIDMLLLQSLTTKRNEAFEVMTKFLEKMQQSRQSIIGNMR</sequence>
<dbReference type="Pfam" id="PF05860">
    <property type="entry name" value="TPS"/>
    <property type="match status" value="1"/>
</dbReference>
<protein>
    <submittedName>
        <fullName evidence="6">Filamentous hemagglutinin N-terminal domain-containing protein</fullName>
    </submittedName>
</protein>
<accession>A0AA42CVK2</accession>
<evidence type="ECO:0000313" key="7">
    <source>
        <dbReference type="Proteomes" id="UP001165565"/>
    </source>
</evidence>
<dbReference type="PANTHER" id="PTHR12338">
    <property type="entry name" value="AUTOTRANSPORTER"/>
    <property type="match status" value="1"/>
</dbReference>
<dbReference type="InterPro" id="IPR050909">
    <property type="entry name" value="Bact_Autotransporter_VF"/>
</dbReference>
<dbReference type="Proteomes" id="UP001165565">
    <property type="component" value="Unassembled WGS sequence"/>
</dbReference>
<reference evidence="6" key="1">
    <citation type="submission" date="2022-06" db="EMBL/GenBank/DDBJ databases">
        <title>Sphingomonas sp. nov. isolated from rhizosphere soil of tomato.</title>
        <authorList>
            <person name="Dong H."/>
            <person name="Gao R."/>
        </authorList>
    </citation>
    <scope>NUCLEOTIDE SEQUENCE</scope>
    <source>
        <strain evidence="6">MMSM24</strain>
    </source>
</reference>
<dbReference type="Gene3D" id="3.30.160.710">
    <property type="match status" value="3"/>
</dbReference>
<dbReference type="SMART" id="SM00912">
    <property type="entry name" value="Haemagg_act"/>
    <property type="match status" value="1"/>
</dbReference>
<dbReference type="Pfam" id="PF18676">
    <property type="entry name" value="MBG_2"/>
    <property type="match status" value="8"/>
</dbReference>